<dbReference type="SUPFAM" id="SSF50494">
    <property type="entry name" value="Trypsin-like serine proteases"/>
    <property type="match status" value="1"/>
</dbReference>
<dbReference type="InterPro" id="IPR009003">
    <property type="entry name" value="Peptidase_S1_PA"/>
</dbReference>
<comment type="caution">
    <text evidence="3">The sequence shown here is derived from an EMBL/GenBank/DDBJ whole genome shotgun (WGS) entry which is preliminary data.</text>
</comment>
<evidence type="ECO:0000313" key="3">
    <source>
        <dbReference type="EMBL" id="PED81249.1"/>
    </source>
</evidence>
<dbReference type="InterPro" id="IPR046915">
    <property type="entry name" value="ABC-3C_CTD5"/>
</dbReference>
<evidence type="ECO:0000259" key="2">
    <source>
        <dbReference type="Pfam" id="PF20281"/>
    </source>
</evidence>
<keyword evidence="1" id="KW-0378">Hydrolase</keyword>
<dbReference type="RefSeq" id="WP_097899090.1">
    <property type="nucleotide sequence ID" value="NZ_NVOR01000072.1"/>
</dbReference>
<keyword evidence="1" id="KW-0645">Protease</keyword>
<accession>A0AA91ZS90</accession>
<organism evidence="3 4">
    <name type="scientific">Bacillus pseudomycoides</name>
    <dbReference type="NCBI Taxonomy" id="64104"/>
    <lineage>
        <taxon>Bacteria</taxon>
        <taxon>Bacillati</taxon>
        <taxon>Bacillota</taxon>
        <taxon>Bacilli</taxon>
        <taxon>Bacillales</taxon>
        <taxon>Bacillaceae</taxon>
        <taxon>Bacillus</taxon>
        <taxon>Bacillus cereus group</taxon>
    </lineage>
</organism>
<dbReference type="Pfam" id="PF20281">
    <property type="entry name" value="CTD5"/>
    <property type="match status" value="1"/>
</dbReference>
<dbReference type="Proteomes" id="UP000221020">
    <property type="component" value="Unassembled WGS sequence"/>
</dbReference>
<evidence type="ECO:0000256" key="1">
    <source>
        <dbReference type="ARBA" id="ARBA00022825"/>
    </source>
</evidence>
<evidence type="ECO:0000313" key="4">
    <source>
        <dbReference type="Proteomes" id="UP000221020"/>
    </source>
</evidence>
<keyword evidence="1" id="KW-0720">Serine protease</keyword>
<feature type="domain" description="ABC-three component systems C-terminal" evidence="2">
    <location>
        <begin position="255"/>
        <end position="453"/>
    </location>
</feature>
<protein>
    <recommendedName>
        <fullName evidence="2">ABC-three component systems C-terminal domain-containing protein</fullName>
    </recommendedName>
</protein>
<sequence length="455" mass="52682">MYAEHAIKITLVDDDETILITGSGCLYKSHNSNYTYAITAKHCLVGKKGQYKAKLKKENIRIELKSDVGLQKFIPVIDYHVYPNDEHDIAFIIVEDIYSIPCRYIDEASNVQKGYFFGFPSPRPKIGAKMDYTITDVNLSPQIKNRFEIRVEENLETFMASGPENCQGFSGSGVYYEESGELFLIGIIIELGDPQGTFNRLHCESIKKINEFIKSKSYEELAKRENELDSVGEKLDKCLEYIDVSFSRLRDPKIKNEILKSKEEVYERLCSMEYNHFVDFLKNFYFINNPISTKTEELIRDNLGVGKFWEIMTYINCQSKEWKITDKDVANLKVVYEDCSIWAKLIYSVNNNCSLAFITINLATAFVDTPYEKMFHEYLWIIDNFENVYDDENICIRCGDKEGYSFDKLIKDFSHLEEIGVYNGVDPKSNSLKDIGEMNILCSKCIKREANKIRL</sequence>
<dbReference type="AlphaFoldDB" id="A0AA91ZS90"/>
<name>A0AA91ZS90_9BACI</name>
<proteinExistence type="predicted"/>
<reference evidence="3 4" key="1">
    <citation type="submission" date="2017-09" db="EMBL/GenBank/DDBJ databases">
        <title>Large-scale bioinformatics analysis of Bacillus genomes uncovers conserved roles of natural products in bacterial physiology.</title>
        <authorList>
            <consortium name="Agbiome Team Llc"/>
            <person name="Bleich R.M."/>
            <person name="Grubbs K.J."/>
            <person name="Santa Maria K.C."/>
            <person name="Allen S.E."/>
            <person name="Farag S."/>
            <person name="Shank E.A."/>
            <person name="Bowers A."/>
        </authorList>
    </citation>
    <scope>NUCLEOTIDE SEQUENCE [LARGE SCALE GENOMIC DNA]</scope>
    <source>
        <strain evidence="3 4">AFS092012</strain>
    </source>
</reference>
<dbReference type="EMBL" id="NVOR01000072">
    <property type="protein sequence ID" value="PED81249.1"/>
    <property type="molecule type" value="Genomic_DNA"/>
</dbReference>
<dbReference type="GO" id="GO:0008236">
    <property type="term" value="F:serine-type peptidase activity"/>
    <property type="evidence" value="ECO:0007669"/>
    <property type="project" value="UniProtKB-KW"/>
</dbReference>
<gene>
    <name evidence="3" type="ORF">CON65_18320</name>
</gene>